<feature type="transmembrane region" description="Helical" evidence="1">
    <location>
        <begin position="222"/>
        <end position="240"/>
    </location>
</feature>
<name>A0ABN1WQN6_9ACTN</name>
<evidence type="ECO:0000313" key="3">
    <source>
        <dbReference type="Proteomes" id="UP001500037"/>
    </source>
</evidence>
<feature type="transmembrane region" description="Helical" evidence="1">
    <location>
        <begin position="179"/>
        <end position="202"/>
    </location>
</feature>
<keyword evidence="1" id="KW-0472">Membrane</keyword>
<dbReference type="RefSeq" id="WP_344444439.1">
    <property type="nucleotide sequence ID" value="NZ_BAAALF010000113.1"/>
</dbReference>
<comment type="caution">
    <text evidence="2">The sequence shown here is derived from an EMBL/GenBank/DDBJ whole genome shotgun (WGS) entry which is preliminary data.</text>
</comment>
<keyword evidence="1" id="KW-0812">Transmembrane</keyword>
<evidence type="ECO:0008006" key="4">
    <source>
        <dbReference type="Google" id="ProtNLM"/>
    </source>
</evidence>
<protein>
    <recommendedName>
        <fullName evidence="4">ABC-2 family transporter</fullName>
    </recommendedName>
</protein>
<feature type="transmembrane region" description="Helical" evidence="1">
    <location>
        <begin position="99"/>
        <end position="130"/>
    </location>
</feature>
<dbReference type="EMBL" id="BAAALF010000113">
    <property type="protein sequence ID" value="GAA1255244.1"/>
    <property type="molecule type" value="Genomic_DNA"/>
</dbReference>
<proteinExistence type="predicted"/>
<accession>A0ABN1WQN6</accession>
<reference evidence="2 3" key="1">
    <citation type="journal article" date="2019" name="Int. J. Syst. Evol. Microbiol.">
        <title>The Global Catalogue of Microorganisms (GCM) 10K type strain sequencing project: providing services to taxonomists for standard genome sequencing and annotation.</title>
        <authorList>
            <consortium name="The Broad Institute Genomics Platform"/>
            <consortium name="The Broad Institute Genome Sequencing Center for Infectious Disease"/>
            <person name="Wu L."/>
            <person name="Ma J."/>
        </authorList>
    </citation>
    <scope>NUCLEOTIDE SEQUENCE [LARGE SCALE GENOMIC DNA]</scope>
    <source>
        <strain evidence="2 3">JCM 13004</strain>
    </source>
</reference>
<evidence type="ECO:0000256" key="1">
    <source>
        <dbReference type="SAM" id="Phobius"/>
    </source>
</evidence>
<feature type="transmembrane region" description="Helical" evidence="1">
    <location>
        <begin position="59"/>
        <end position="78"/>
    </location>
</feature>
<evidence type="ECO:0000313" key="2">
    <source>
        <dbReference type="EMBL" id="GAA1255244.1"/>
    </source>
</evidence>
<organism evidence="2 3">
    <name type="scientific">Kitasatospora nipponensis</name>
    <dbReference type="NCBI Taxonomy" id="258049"/>
    <lineage>
        <taxon>Bacteria</taxon>
        <taxon>Bacillati</taxon>
        <taxon>Actinomycetota</taxon>
        <taxon>Actinomycetes</taxon>
        <taxon>Kitasatosporales</taxon>
        <taxon>Streptomycetaceae</taxon>
        <taxon>Kitasatospora</taxon>
    </lineage>
</organism>
<feature type="transmembrane region" description="Helical" evidence="1">
    <location>
        <begin position="150"/>
        <end position="172"/>
    </location>
</feature>
<dbReference type="Proteomes" id="UP001500037">
    <property type="component" value="Unassembled WGS sequence"/>
</dbReference>
<sequence length="247" mass="25405">MRALAYERRRLLGLRSTWLILAGALCASAAVAALGARQAAPGVLSPDEAVRLVTAAVPRLPVQLTALAAGVLGALATADEVRRPGLTASQVRWVARLRLLVGKLVLIGAAAAVLAVLTLLLDTVAAWSALPPGTSTPRSLAPDLIRADRHLLLTLAAFLVVTVATGWTGVLATALTRSAIAGLLLVAALPTLVSALIVPSVLELLRRAGSLASPFAVSQVTAVAEPLAPALLLFAACLLVQARRRSF</sequence>
<keyword evidence="1" id="KW-1133">Transmembrane helix</keyword>
<gene>
    <name evidence="2" type="ORF">GCM10009665_52260</name>
</gene>
<keyword evidence="3" id="KW-1185">Reference proteome</keyword>